<dbReference type="SUPFAM" id="SSF48452">
    <property type="entry name" value="TPR-like"/>
    <property type="match status" value="1"/>
</dbReference>
<evidence type="ECO:0000313" key="1">
    <source>
        <dbReference type="EMBL" id="NUU18720.1"/>
    </source>
</evidence>
<dbReference type="RefSeq" id="WP_175348641.1">
    <property type="nucleotide sequence ID" value="NZ_JABMCI010000068.1"/>
</dbReference>
<dbReference type="InterPro" id="IPR011990">
    <property type="entry name" value="TPR-like_helical_dom_sf"/>
</dbReference>
<reference evidence="1 2" key="1">
    <citation type="submission" date="2020-05" db="EMBL/GenBank/DDBJ databases">
        <title>Genome Sequencing of Type Strains.</title>
        <authorList>
            <person name="Lemaire J.F."/>
            <person name="Inderbitzin P."/>
            <person name="Gregorio O.A."/>
            <person name="Collins S.B."/>
            <person name="Wespe N."/>
            <person name="Knight-Connoni V."/>
        </authorList>
    </citation>
    <scope>NUCLEOTIDE SEQUENCE [LARGE SCALE GENOMIC DNA]</scope>
    <source>
        <strain evidence="1 2">ATCC 25174</strain>
    </source>
</reference>
<proteinExistence type="predicted"/>
<sequence>MDAATATALVQIAEDARTRARLQDPAANQPVEDRYPDMLEALDWHLAAGQPEAAYRLASALVPFWISTSRIDDGDAWFARALGTGAGDEPAQARALYDHGYLVFWAGRYELANQQFTRSLAAAEAVGDRSLQALVLAGSARVALNTDVDDAVRLLRRALVVTEGLPDSDPGRSSSLHVLGVALQMSGDLEAAREVMSARLSTGRSSGDEFIVWSESANLSMVERRLGNLQRAEELALQALRISAGRGDEMSIAWTLNSLAAVTAAAGDHERAATLLGTAAAMLGRAGGEWPPDEREQHDESLATVAAALPRGVLDEALARGAGLSVTDGVAYALRG</sequence>
<protein>
    <submittedName>
        <fullName evidence="1">Tetratricopeptide repeat protein</fullName>
    </submittedName>
</protein>
<organism evidence="1 2">
    <name type="scientific">Cellulomonas humilata</name>
    <dbReference type="NCBI Taxonomy" id="144055"/>
    <lineage>
        <taxon>Bacteria</taxon>
        <taxon>Bacillati</taxon>
        <taxon>Actinomycetota</taxon>
        <taxon>Actinomycetes</taxon>
        <taxon>Micrococcales</taxon>
        <taxon>Cellulomonadaceae</taxon>
        <taxon>Cellulomonas</taxon>
    </lineage>
</organism>
<dbReference type="AlphaFoldDB" id="A0A7Y6A4F9"/>
<dbReference type="PANTHER" id="PTHR47691">
    <property type="entry name" value="REGULATOR-RELATED"/>
    <property type="match status" value="1"/>
</dbReference>
<dbReference type="Pfam" id="PF13424">
    <property type="entry name" value="TPR_12"/>
    <property type="match status" value="1"/>
</dbReference>
<comment type="caution">
    <text evidence="1">The sequence shown here is derived from an EMBL/GenBank/DDBJ whole genome shotgun (WGS) entry which is preliminary data.</text>
</comment>
<dbReference type="EMBL" id="JABMCI010000068">
    <property type="protein sequence ID" value="NUU18720.1"/>
    <property type="molecule type" value="Genomic_DNA"/>
</dbReference>
<dbReference type="Proteomes" id="UP000565724">
    <property type="component" value="Unassembled WGS sequence"/>
</dbReference>
<gene>
    <name evidence="1" type="ORF">HP550_15810</name>
</gene>
<evidence type="ECO:0000313" key="2">
    <source>
        <dbReference type="Proteomes" id="UP000565724"/>
    </source>
</evidence>
<keyword evidence="2" id="KW-1185">Reference proteome</keyword>
<dbReference type="Gene3D" id="1.25.40.10">
    <property type="entry name" value="Tetratricopeptide repeat domain"/>
    <property type="match status" value="1"/>
</dbReference>
<accession>A0A7Y6A4F9</accession>
<dbReference type="PANTHER" id="PTHR47691:SF3">
    <property type="entry name" value="HTH-TYPE TRANSCRIPTIONAL REGULATOR RV0890C-RELATED"/>
    <property type="match status" value="1"/>
</dbReference>
<name>A0A7Y6A4F9_9CELL</name>